<dbReference type="Pfam" id="PF22505">
    <property type="entry name" value="RNase_J_b_CASP"/>
    <property type="match status" value="1"/>
</dbReference>
<evidence type="ECO:0000256" key="2">
    <source>
        <dbReference type="ARBA" id="ARBA00022722"/>
    </source>
</evidence>
<feature type="active site" description="Proton donor" evidence="10">
    <location>
        <position position="210"/>
    </location>
</feature>
<evidence type="ECO:0000256" key="11">
    <source>
        <dbReference type="PIRSR" id="PIRSR004803-2"/>
    </source>
</evidence>
<feature type="binding site" evidence="12">
    <location>
        <position position="405"/>
    </location>
    <ligand>
        <name>Zn(2+)</name>
        <dbReference type="ChEBI" id="CHEBI:29105"/>
        <label>1</label>
        <note>catalytic</note>
    </ligand>
</feature>
<dbReference type="PANTHER" id="PTHR43694">
    <property type="entry name" value="RIBONUCLEASE J"/>
    <property type="match status" value="1"/>
</dbReference>
<comment type="cofactor">
    <cofactor evidence="12">
        <name>Zn(2+)</name>
        <dbReference type="ChEBI" id="CHEBI:29105"/>
    </cofactor>
    <text evidence="12">Binds 2 Zn(2+) ions per subunit. It is not clear if Zn(2+) or Mg(2+) is physiologically important.</text>
</comment>
<evidence type="ECO:0000256" key="4">
    <source>
        <dbReference type="ARBA" id="ARBA00022759"/>
    </source>
</evidence>
<dbReference type="Pfam" id="PF07521">
    <property type="entry name" value="RMMBL"/>
    <property type="match status" value="1"/>
</dbReference>
<dbReference type="Gene3D" id="3.60.15.10">
    <property type="entry name" value="Ribonuclease Z/Hydroxyacylglutathione hydrolase-like"/>
    <property type="match status" value="1"/>
</dbReference>
<dbReference type="GO" id="GO:0006364">
    <property type="term" value="P:rRNA processing"/>
    <property type="evidence" value="ECO:0007669"/>
    <property type="project" value="UniProtKB-UniRule"/>
</dbReference>
<comment type="function">
    <text evidence="9">An RNase that has 5'-3' exonuclease and possibly endonuclease activity. Involved in maturation of rRNA and in some organisms also mRNA maturation and/or decay.</text>
</comment>
<dbReference type="InterPro" id="IPR001279">
    <property type="entry name" value="Metallo-B-lactamas"/>
</dbReference>
<feature type="active site" description="Proton acceptor" evidence="10">
    <location>
        <position position="383"/>
    </location>
</feature>
<dbReference type="PIRSF" id="PIRSF004803">
    <property type="entry name" value="RnjA"/>
    <property type="match status" value="1"/>
</dbReference>
<accession>A0A2H0NE61</accession>
<feature type="binding site" evidence="12">
    <location>
        <position position="92"/>
    </location>
    <ligand>
        <name>Zn(2+)</name>
        <dbReference type="ChEBI" id="CHEBI:29105"/>
        <label>1</label>
        <note>catalytic</note>
    </ligand>
</feature>
<evidence type="ECO:0000256" key="9">
    <source>
        <dbReference type="HAMAP-Rule" id="MF_01491"/>
    </source>
</evidence>
<feature type="binding site" evidence="12">
    <location>
        <position position="91"/>
    </location>
    <ligand>
        <name>Zn(2+)</name>
        <dbReference type="ChEBI" id="CHEBI:29105"/>
        <label>1</label>
        <note>catalytic</note>
    </ligand>
</feature>
<dbReference type="Proteomes" id="UP000228867">
    <property type="component" value="Unassembled WGS sequence"/>
</dbReference>
<evidence type="ECO:0000256" key="1">
    <source>
        <dbReference type="ARBA" id="ARBA00022490"/>
    </source>
</evidence>
<dbReference type="AlphaFoldDB" id="A0A2H0NE61"/>
<dbReference type="PANTHER" id="PTHR43694:SF1">
    <property type="entry name" value="RIBONUCLEASE J"/>
    <property type="match status" value="1"/>
</dbReference>
<dbReference type="GO" id="GO:0008270">
    <property type="term" value="F:zinc ion binding"/>
    <property type="evidence" value="ECO:0007669"/>
    <property type="project" value="InterPro"/>
</dbReference>
<dbReference type="InterPro" id="IPR004613">
    <property type="entry name" value="RNase_J"/>
</dbReference>
<reference evidence="14 15" key="1">
    <citation type="submission" date="2017-09" db="EMBL/GenBank/DDBJ databases">
        <title>Depth-based differentiation of microbial function through sediment-hosted aquifers and enrichment of novel symbionts in the deep terrestrial subsurface.</title>
        <authorList>
            <person name="Probst A.J."/>
            <person name="Ladd B."/>
            <person name="Jarett J.K."/>
            <person name="Geller-Mcgrath D.E."/>
            <person name="Sieber C.M."/>
            <person name="Emerson J.B."/>
            <person name="Anantharaman K."/>
            <person name="Thomas B.C."/>
            <person name="Malmstrom R."/>
            <person name="Stieglmeier M."/>
            <person name="Klingl A."/>
            <person name="Woyke T."/>
            <person name="Ryan C.M."/>
            <person name="Banfield J.F."/>
        </authorList>
    </citation>
    <scope>NUCLEOTIDE SEQUENCE [LARGE SCALE GENOMIC DNA]</scope>
    <source>
        <strain evidence="14">CG11_big_fil_rev_8_21_14_0_20_38_23</strain>
    </source>
</reference>
<dbReference type="GO" id="GO:0004521">
    <property type="term" value="F:RNA endonuclease activity"/>
    <property type="evidence" value="ECO:0007669"/>
    <property type="project" value="UniProtKB-UniRule"/>
</dbReference>
<keyword evidence="5 9" id="KW-0378">Hydrolase</keyword>
<comment type="subcellular location">
    <subcellularLocation>
        <location evidence="9">Cytoplasm</location>
    </subcellularLocation>
</comment>
<feature type="binding site" evidence="12">
    <location>
        <position position="89"/>
    </location>
    <ligand>
        <name>Zn(2+)</name>
        <dbReference type="ChEBI" id="CHEBI:29105"/>
        <label>1</label>
        <note>catalytic</note>
    </ligand>
</feature>
<comment type="subunit">
    <text evidence="9">Homodimer, may be a subunit of the RNA degradosome.</text>
</comment>
<dbReference type="EC" id="3.1.-.-" evidence="9"/>
<dbReference type="InterPro" id="IPR030854">
    <property type="entry name" value="RNase_J_bac"/>
</dbReference>
<feature type="binding site" evidence="12">
    <location>
        <position position="62"/>
    </location>
    <ligand>
        <name>Ca(2+)</name>
        <dbReference type="ChEBI" id="CHEBI:29108"/>
    </ligand>
</feature>
<comment type="cofactor">
    <cofactor evidence="12">
        <name>Ca(2+)</name>
        <dbReference type="ChEBI" id="CHEBI:29108"/>
    </cofactor>
    <text evidence="12">Binds 1 Ca(2+) cation per subunit. Seen in 1 crystal structure, it is not clear if it is physiologically important.</text>
</comment>
<evidence type="ECO:0000256" key="3">
    <source>
        <dbReference type="ARBA" id="ARBA00022723"/>
    </source>
</evidence>
<dbReference type="Pfam" id="PF00753">
    <property type="entry name" value="Lactamase_B"/>
    <property type="match status" value="1"/>
</dbReference>
<keyword evidence="9" id="KW-0698">rRNA processing</keyword>
<dbReference type="CDD" id="cd07714">
    <property type="entry name" value="RNaseJ_MBL-fold"/>
    <property type="match status" value="1"/>
</dbReference>
<keyword evidence="6 12" id="KW-0862">Zinc</keyword>
<dbReference type="Gene3D" id="3.10.20.580">
    <property type="match status" value="1"/>
</dbReference>
<dbReference type="EMBL" id="PCWR01000056">
    <property type="protein sequence ID" value="PIR06455.1"/>
    <property type="molecule type" value="Genomic_DNA"/>
</dbReference>
<keyword evidence="2 9" id="KW-0540">Nuclease</keyword>
<dbReference type="GO" id="GO:0004534">
    <property type="term" value="F:5'-3' RNA exonuclease activity"/>
    <property type="evidence" value="ECO:0007669"/>
    <property type="project" value="UniProtKB-UniRule"/>
</dbReference>
<name>A0A2H0NE61_9BACT</name>
<dbReference type="HAMAP" id="MF_01491">
    <property type="entry name" value="RNase_J_bact"/>
    <property type="match status" value="1"/>
</dbReference>
<dbReference type="GO" id="GO:0005737">
    <property type="term" value="C:cytoplasm"/>
    <property type="evidence" value="ECO:0007669"/>
    <property type="project" value="UniProtKB-SubCell"/>
</dbReference>
<evidence type="ECO:0000256" key="7">
    <source>
        <dbReference type="ARBA" id="ARBA00022839"/>
    </source>
</evidence>
<protein>
    <recommendedName>
        <fullName evidence="9">Ribonuclease J</fullName>
        <shortName evidence="9">RNase J</shortName>
        <ecNumber evidence="9">3.1.-.-</ecNumber>
    </recommendedName>
</protein>
<dbReference type="InterPro" id="IPR055132">
    <property type="entry name" value="RNase_J_b_CASP"/>
</dbReference>
<keyword evidence="3 12" id="KW-0479">Metal-binding</keyword>
<dbReference type="InterPro" id="IPR042173">
    <property type="entry name" value="RNase_J_2"/>
</dbReference>
<dbReference type="Gene3D" id="3.40.50.10710">
    <property type="entry name" value="Metallo-hydrolase/oxidoreductase"/>
    <property type="match status" value="1"/>
</dbReference>
<dbReference type="InterPro" id="IPR041636">
    <property type="entry name" value="RNase_J_C"/>
</dbReference>
<comment type="similarity">
    <text evidence="9">Belongs to the metallo-beta-lactamase superfamily. RNA-metabolizing metallo-beta-lactamase-like family. Bacterial RNase J subfamily.</text>
</comment>
<evidence type="ECO:0000256" key="6">
    <source>
        <dbReference type="ARBA" id="ARBA00022833"/>
    </source>
</evidence>
<keyword evidence="12" id="KW-0106">Calcium</keyword>
<evidence type="ECO:0000256" key="12">
    <source>
        <dbReference type="PIRSR" id="PIRSR004803-3"/>
    </source>
</evidence>
<evidence type="ECO:0000256" key="8">
    <source>
        <dbReference type="ARBA" id="ARBA00022884"/>
    </source>
</evidence>
<feature type="binding site" evidence="12">
    <location>
        <position position="64"/>
    </location>
    <ligand>
        <name>Ca(2+)</name>
        <dbReference type="ChEBI" id="CHEBI:29108"/>
    </ligand>
</feature>
<evidence type="ECO:0000313" key="15">
    <source>
        <dbReference type="Proteomes" id="UP000228867"/>
    </source>
</evidence>
<organism evidence="14 15">
    <name type="scientific">Candidatus Jorgensenbacteria bacterium CG11_big_fil_rev_8_21_14_0_20_38_23</name>
    <dbReference type="NCBI Taxonomy" id="1974594"/>
    <lineage>
        <taxon>Bacteria</taxon>
        <taxon>Candidatus Joergenseniibacteriota</taxon>
    </lineage>
</organism>
<comment type="caution">
    <text evidence="14">The sequence shown here is derived from an EMBL/GenBank/DDBJ whole genome shotgun (WGS) entry which is preliminary data.</text>
</comment>
<dbReference type="SUPFAM" id="SSF56281">
    <property type="entry name" value="Metallo-hydrolase/oxidoreductase"/>
    <property type="match status" value="1"/>
</dbReference>
<evidence type="ECO:0000259" key="13">
    <source>
        <dbReference type="SMART" id="SM00849"/>
    </source>
</evidence>
<dbReference type="Pfam" id="PF17770">
    <property type="entry name" value="RNase_J_C"/>
    <property type="match status" value="1"/>
</dbReference>
<comment type="caution">
    <text evidence="9">Lacks conserved residue(s) required for the propagation of feature annotation.</text>
</comment>
<dbReference type="InterPro" id="IPR011108">
    <property type="entry name" value="RMMBL"/>
</dbReference>
<proteinExistence type="inferred from homology"/>
<keyword evidence="1 9" id="KW-0963">Cytoplasm</keyword>
<dbReference type="NCBIfam" id="TIGR00649">
    <property type="entry name" value="MG423"/>
    <property type="match status" value="1"/>
</dbReference>
<evidence type="ECO:0000256" key="5">
    <source>
        <dbReference type="ARBA" id="ARBA00022801"/>
    </source>
</evidence>
<dbReference type="GO" id="GO:0003723">
    <property type="term" value="F:RNA binding"/>
    <property type="evidence" value="ECO:0007669"/>
    <property type="project" value="UniProtKB-UniRule"/>
</dbReference>
<evidence type="ECO:0000256" key="10">
    <source>
        <dbReference type="PIRSR" id="PIRSR004803-1"/>
    </source>
</evidence>
<feature type="domain" description="Metallo-beta-lactamase" evidence="13">
    <location>
        <begin position="34"/>
        <end position="219"/>
    </location>
</feature>
<evidence type="ECO:0000313" key="14">
    <source>
        <dbReference type="EMBL" id="PIR06455.1"/>
    </source>
</evidence>
<gene>
    <name evidence="9" type="primary">rnj</name>
    <name evidence="14" type="ORF">COV54_02515</name>
</gene>
<feature type="binding site" evidence="12">
    <location>
        <position position="157"/>
    </location>
    <ligand>
        <name>Zn(2+)</name>
        <dbReference type="ChEBI" id="CHEBI:29105"/>
        <label>1</label>
        <note>catalytic</note>
    </ligand>
</feature>
<keyword evidence="8 9" id="KW-0694">RNA-binding</keyword>
<dbReference type="SMART" id="SM00849">
    <property type="entry name" value="Lactamase_B"/>
    <property type="match status" value="1"/>
</dbReference>
<feature type="binding site" evidence="11">
    <location>
        <begin position="379"/>
        <end position="383"/>
    </location>
    <ligand>
        <name>substrate</name>
    </ligand>
</feature>
<dbReference type="InterPro" id="IPR036866">
    <property type="entry name" value="RibonucZ/Hydroxyglut_hydro"/>
</dbReference>
<feature type="binding site" evidence="12">
    <location>
        <position position="460"/>
    </location>
    <ligand>
        <name>Ca(2+)</name>
        <dbReference type="ChEBI" id="CHEBI:29108"/>
    </ligand>
</feature>
<sequence>MIAKKIEVLKTKETKIRKEEPLRFAALGGLEEIGRNMLFFEYRNEIIVIDIGLQFPEEDTPGVDFIIPNTSYLESRKPNIKAIIITHAHYDHIGGIPYILHKLGNPPLYTTQLTKEIILRRQREFPNAAKPVFEIVKGGDVRQLGKFFSATFFDVVHNIPEGIGIVLRTPIGNIVHPGEFKFDYDYEGKPKNLEMWKKIGDLGIHSLLLDSTGSEMPGYALSERVVEAELEKIFRAAKGRIIVGTFASLLDRLGEMIKIAEKIGRKVAISGLSMKTNIQIAQNLGYLKFQKGTLIPIEDIHKYHDEKLLLLCTGAQGEPKASLMRIANGEHKYIRIKKGDTLVLSSSIVPGNERSVQNLKDNLSRQGAIIYHYKMLDIHSSGHAPQEELKTVMRLVKPRFFLPIHGYYFMRWRNVKLAEEVLKLKPEESILTDNGLVVELEKNSVRLTREQLPAYYVMVDGLGVGDVEEMVLRDRRVLAQEGMLVVIASLKRETGKLLKNPDIISRGFIYLRGNQELLEEIRKKIRLLINQIPKYQPLDPDYVKSLIRDQIGQFLYNKTKRRPMILPVIIEI</sequence>
<keyword evidence="7 9" id="KW-0269">Exonuclease</keyword>
<keyword evidence="4 9" id="KW-0255">Endonuclease</keyword>
<feature type="binding site" evidence="12">
    <location>
        <position position="87"/>
    </location>
    <ligand>
        <name>Zn(2+)</name>
        <dbReference type="ChEBI" id="CHEBI:29105"/>
        <label>1</label>
        <note>catalytic</note>
    </ligand>
</feature>